<gene>
    <name evidence="1" type="ORF">BU204_19915</name>
</gene>
<dbReference type="Proteomes" id="UP000185596">
    <property type="component" value="Unassembled WGS sequence"/>
</dbReference>
<dbReference type="STRING" id="1912961.BU204_19915"/>
<dbReference type="RefSeq" id="WP_075127225.1">
    <property type="nucleotide sequence ID" value="NZ_MSIE01000037.1"/>
</dbReference>
<proteinExistence type="predicted"/>
<evidence type="ECO:0000313" key="1">
    <source>
        <dbReference type="EMBL" id="OLF15692.1"/>
    </source>
</evidence>
<keyword evidence="2" id="KW-1185">Reference proteome</keyword>
<protein>
    <recommendedName>
        <fullName evidence="3">ESX-1 secretion-associated protein</fullName>
    </recommendedName>
</protein>
<evidence type="ECO:0008006" key="3">
    <source>
        <dbReference type="Google" id="ProtNLM"/>
    </source>
</evidence>
<comment type="caution">
    <text evidence="1">The sequence shown here is derived from an EMBL/GenBank/DDBJ whole genome shotgun (WGS) entry which is preliminary data.</text>
</comment>
<dbReference type="AlphaFoldDB" id="A0A1Q8CMV2"/>
<name>A0A1Q8CMV2_9PSEU</name>
<organism evidence="1 2">
    <name type="scientific">Actinophytocola xanthii</name>
    <dbReference type="NCBI Taxonomy" id="1912961"/>
    <lineage>
        <taxon>Bacteria</taxon>
        <taxon>Bacillati</taxon>
        <taxon>Actinomycetota</taxon>
        <taxon>Actinomycetes</taxon>
        <taxon>Pseudonocardiales</taxon>
        <taxon>Pseudonocardiaceae</taxon>
    </lineage>
</organism>
<accession>A0A1Q8CMV2</accession>
<reference evidence="1 2" key="1">
    <citation type="submission" date="2016-12" db="EMBL/GenBank/DDBJ databases">
        <title>The draft genome sequence of Actinophytocola sp. 11-183.</title>
        <authorList>
            <person name="Wang W."/>
            <person name="Yuan L."/>
        </authorList>
    </citation>
    <scope>NUCLEOTIDE SEQUENCE [LARGE SCALE GENOMIC DNA]</scope>
    <source>
        <strain evidence="1 2">11-183</strain>
    </source>
</reference>
<dbReference type="EMBL" id="MSIE01000037">
    <property type="protein sequence ID" value="OLF15692.1"/>
    <property type="molecule type" value="Genomic_DNA"/>
</dbReference>
<sequence>MSGFEAELAALGVTAGVLGSAAESLSAAVDGLSGCAELGPGRLDEVAGALVADTRAELAGVFRAVAADAELVRSVRDGYAEVDENAGARFRELGPW</sequence>
<evidence type="ECO:0000313" key="2">
    <source>
        <dbReference type="Proteomes" id="UP000185596"/>
    </source>
</evidence>